<gene>
    <name evidence="1" type="ORF">FNV43_RR08832</name>
</gene>
<evidence type="ECO:0000313" key="2">
    <source>
        <dbReference type="Proteomes" id="UP000796880"/>
    </source>
</evidence>
<accession>A0A8K0H9B0</accession>
<dbReference type="AlphaFoldDB" id="A0A8K0H9B0"/>
<comment type="caution">
    <text evidence="1">The sequence shown here is derived from an EMBL/GenBank/DDBJ whole genome shotgun (WGS) entry which is preliminary data.</text>
</comment>
<name>A0A8K0H9B0_9ROSA</name>
<organism evidence="1 2">
    <name type="scientific">Rhamnella rubrinervis</name>
    <dbReference type="NCBI Taxonomy" id="2594499"/>
    <lineage>
        <taxon>Eukaryota</taxon>
        <taxon>Viridiplantae</taxon>
        <taxon>Streptophyta</taxon>
        <taxon>Embryophyta</taxon>
        <taxon>Tracheophyta</taxon>
        <taxon>Spermatophyta</taxon>
        <taxon>Magnoliopsida</taxon>
        <taxon>eudicotyledons</taxon>
        <taxon>Gunneridae</taxon>
        <taxon>Pentapetalae</taxon>
        <taxon>rosids</taxon>
        <taxon>fabids</taxon>
        <taxon>Rosales</taxon>
        <taxon>Rhamnaceae</taxon>
        <taxon>rhamnoid group</taxon>
        <taxon>Rhamneae</taxon>
        <taxon>Rhamnella</taxon>
    </lineage>
</organism>
<dbReference type="EMBL" id="VOIH02000004">
    <property type="protein sequence ID" value="KAF3448121.1"/>
    <property type="molecule type" value="Genomic_DNA"/>
</dbReference>
<protein>
    <submittedName>
        <fullName evidence="1">Uncharacterized protein</fullName>
    </submittedName>
</protein>
<sequence>MGEQNWKLALNQDGRFSYPHEEAAKPINISLSPIAKRKGHCALAQNHRAREIYSILPMASERRQTLSSMVVMPTNEEEVTPSPYAGPSRRGYYNDRFEQLARMEELVQSTRAQQRQVQEQVNVQLLRLLTLTPIRQEKTCPRQGCQVTAVGKSTPRGRGMREAVGRTNARELGRFEDIRGVRIGEESYSSERP</sequence>
<proteinExistence type="predicted"/>
<reference evidence="1" key="1">
    <citation type="submission" date="2020-03" db="EMBL/GenBank/DDBJ databases">
        <title>A high-quality chromosome-level genome assembly of a woody plant with both climbing and erect habits, Rhamnella rubrinervis.</title>
        <authorList>
            <person name="Lu Z."/>
            <person name="Yang Y."/>
            <person name="Zhu X."/>
            <person name="Sun Y."/>
        </authorList>
    </citation>
    <scope>NUCLEOTIDE SEQUENCE</scope>
    <source>
        <strain evidence="1">BYM</strain>
        <tissue evidence="1">Leaf</tissue>
    </source>
</reference>
<dbReference type="Proteomes" id="UP000796880">
    <property type="component" value="Unassembled WGS sequence"/>
</dbReference>
<evidence type="ECO:0000313" key="1">
    <source>
        <dbReference type="EMBL" id="KAF3448121.1"/>
    </source>
</evidence>
<keyword evidence="2" id="KW-1185">Reference proteome</keyword>